<dbReference type="Gene3D" id="3.30.420.40">
    <property type="match status" value="2"/>
</dbReference>
<feature type="domain" description="Carbohydrate kinase FGGY N-terminal" evidence="3">
    <location>
        <begin position="3"/>
        <end position="242"/>
    </location>
</feature>
<dbReference type="GO" id="GO:0005975">
    <property type="term" value="P:carbohydrate metabolic process"/>
    <property type="evidence" value="ECO:0007669"/>
    <property type="project" value="InterPro"/>
</dbReference>
<proteinExistence type="predicted"/>
<protein>
    <submittedName>
        <fullName evidence="5">Unannotated protein</fullName>
    </submittedName>
</protein>
<reference evidence="5" key="1">
    <citation type="submission" date="2020-05" db="EMBL/GenBank/DDBJ databases">
        <authorList>
            <person name="Chiriac C."/>
            <person name="Salcher M."/>
            <person name="Ghai R."/>
            <person name="Kavagutti S V."/>
        </authorList>
    </citation>
    <scope>NUCLEOTIDE SEQUENCE</scope>
</reference>
<name>A0A6J6BE47_9ZZZZ</name>
<dbReference type="PIRSF" id="PIRSF000538">
    <property type="entry name" value="GlpK"/>
    <property type="match status" value="1"/>
</dbReference>
<keyword evidence="1" id="KW-0808">Transferase</keyword>
<keyword evidence="2" id="KW-0418">Kinase</keyword>
<dbReference type="InterPro" id="IPR000577">
    <property type="entry name" value="Carb_kinase_FGGY"/>
</dbReference>
<dbReference type="Pfam" id="PF00370">
    <property type="entry name" value="FGGY_N"/>
    <property type="match status" value="1"/>
</dbReference>
<dbReference type="PANTHER" id="PTHR43095">
    <property type="entry name" value="SUGAR KINASE"/>
    <property type="match status" value="1"/>
</dbReference>
<dbReference type="Pfam" id="PF02782">
    <property type="entry name" value="FGGY_C"/>
    <property type="match status" value="1"/>
</dbReference>
<dbReference type="InterPro" id="IPR018485">
    <property type="entry name" value="FGGY_C"/>
</dbReference>
<gene>
    <name evidence="5" type="ORF">UFOPK1399_00815</name>
</gene>
<dbReference type="EMBL" id="CAEZSD010000100">
    <property type="protein sequence ID" value="CAB4536659.1"/>
    <property type="molecule type" value="Genomic_DNA"/>
</dbReference>
<organism evidence="5">
    <name type="scientific">freshwater metagenome</name>
    <dbReference type="NCBI Taxonomy" id="449393"/>
    <lineage>
        <taxon>unclassified sequences</taxon>
        <taxon>metagenomes</taxon>
        <taxon>ecological metagenomes</taxon>
    </lineage>
</organism>
<sequence>MAILCIDAGTTLIKSVLFDESGKELLVASRDTFVLSLAPELSEQDMNAVWQSVVETCKEIISQTNLPIDAISVTAQGDGAWMIDAKGKPIRNAVLWNDGRASAEIDNWESEGILDKAFRINGSLTSLGLPNAIIKWFSENDPQTLDKASTVLTCGSWIYFKLTGLIGQHVSDASAPWIDIADKSISKELIELYGLTEYATKIPPVLTNPKSPLSLQASNEIGIATKTPVVMSPYDILATAIGSGAISDGDAFVILGTTICPGIVIESFEINGEAAGLNLVTGEENTYLRALPTLTGTSALIWAMESLNYSTIEEIGHAAASAKPGAGGVIFLPYLSGAGERSPFLDSKARASLHGITNSTTREDIARAVYEALAHVIRECLETTKKPIKQLAMSGGGARSDFWCQLIADVVGVPATRTSDSQVGAKGALIYASVSIGQFSSLSEASRVLVSQSDTFVPATDLIDFYKAQHTEFVSLRKLVQPSWSHK</sequence>
<evidence type="ECO:0000313" key="5">
    <source>
        <dbReference type="EMBL" id="CAB4536659.1"/>
    </source>
</evidence>
<evidence type="ECO:0000259" key="3">
    <source>
        <dbReference type="Pfam" id="PF00370"/>
    </source>
</evidence>
<dbReference type="InterPro" id="IPR050406">
    <property type="entry name" value="FGGY_Carb_Kinase"/>
</dbReference>
<dbReference type="InterPro" id="IPR018484">
    <property type="entry name" value="FGGY_N"/>
</dbReference>
<evidence type="ECO:0000256" key="2">
    <source>
        <dbReference type="ARBA" id="ARBA00022777"/>
    </source>
</evidence>
<dbReference type="GO" id="GO:0016301">
    <property type="term" value="F:kinase activity"/>
    <property type="evidence" value="ECO:0007669"/>
    <property type="project" value="UniProtKB-KW"/>
</dbReference>
<evidence type="ECO:0000256" key="1">
    <source>
        <dbReference type="ARBA" id="ARBA00022679"/>
    </source>
</evidence>
<dbReference type="AlphaFoldDB" id="A0A6J6BE47"/>
<dbReference type="InterPro" id="IPR018483">
    <property type="entry name" value="Carb_kinase_FGGY_CS"/>
</dbReference>
<dbReference type="PROSITE" id="PS00445">
    <property type="entry name" value="FGGY_KINASES_2"/>
    <property type="match status" value="1"/>
</dbReference>
<accession>A0A6J6BE47</accession>
<feature type="domain" description="Carbohydrate kinase FGGY C-terminal" evidence="4">
    <location>
        <begin position="318"/>
        <end position="435"/>
    </location>
</feature>
<dbReference type="GO" id="GO:0016773">
    <property type="term" value="F:phosphotransferase activity, alcohol group as acceptor"/>
    <property type="evidence" value="ECO:0007669"/>
    <property type="project" value="InterPro"/>
</dbReference>
<dbReference type="InterPro" id="IPR043129">
    <property type="entry name" value="ATPase_NBD"/>
</dbReference>
<dbReference type="SUPFAM" id="SSF53067">
    <property type="entry name" value="Actin-like ATPase domain"/>
    <property type="match status" value="2"/>
</dbReference>
<dbReference type="PANTHER" id="PTHR43095:SF3">
    <property type="entry name" value="L-XYLULOSE_3-KETO-L-GULONATE KINASE"/>
    <property type="match status" value="1"/>
</dbReference>
<evidence type="ECO:0000259" key="4">
    <source>
        <dbReference type="Pfam" id="PF02782"/>
    </source>
</evidence>